<dbReference type="InterPro" id="IPR011990">
    <property type="entry name" value="TPR-like_helical_dom_sf"/>
</dbReference>
<gene>
    <name evidence="3" type="ORF">BE21_51995</name>
</gene>
<sequence>MRARAMPGTTRRRTAHGGLLLAAALLAPLPFGSLAAAQPGGPGEVRRREDARTHFQRGIALRDQERWAEALAEFQTSRALFMTLNGTTNAAACLIQLERYLEAIELYESALRDFSDRLKGEDERDILLVVKLLYNSVGAIGIVGAEPGATVLLDGVPRGEVPLGAPLRVPRGPHSVRVVKAGYQPFEQRLDVDGGETVQVTARLIRLQETGTLEIAEPPREGPDARRIRLARDAGAIDDREARGPRRTPRWLAEVSAAVPLVVSLGEDTPTGCVGSCSEPLGSGVSLLVHGGYGIDHLSFGASAGYLGVQQAVRGRVATIEAVGGASYAVRVDDTTALRGALFGAWVGYSSGERLLLHARLGAGGLFGAVVGSRTSARASTSGAPSFGPLERSAAARFVYVAPEVRAGVRLARRVELTLGLGVPLLIAVPRPASSQRVVVDAAAGVDHAASAWFPAEPLTAPLFPLFVPTLSARYDFY</sequence>
<feature type="chain" id="PRO_5007569546" description="PEGA domain-containing protein" evidence="1">
    <location>
        <begin position="36"/>
        <end position="478"/>
    </location>
</feature>
<proteinExistence type="predicted"/>
<dbReference type="InterPro" id="IPR013229">
    <property type="entry name" value="PEGA"/>
</dbReference>
<dbReference type="Gene3D" id="1.25.40.10">
    <property type="entry name" value="Tetratricopeptide repeat domain"/>
    <property type="match status" value="1"/>
</dbReference>
<evidence type="ECO:0000256" key="1">
    <source>
        <dbReference type="SAM" id="SignalP"/>
    </source>
</evidence>
<accession>A0A150TFU3</accession>
<keyword evidence="1" id="KW-0732">Signal</keyword>
<dbReference type="EMBL" id="JEME01002731">
    <property type="protein sequence ID" value="KYG03368.1"/>
    <property type="molecule type" value="Genomic_DNA"/>
</dbReference>
<dbReference type="Proteomes" id="UP000075502">
    <property type="component" value="Unassembled WGS sequence"/>
</dbReference>
<evidence type="ECO:0000313" key="3">
    <source>
        <dbReference type="EMBL" id="KYG03368.1"/>
    </source>
</evidence>
<comment type="caution">
    <text evidence="3">The sequence shown here is derived from an EMBL/GenBank/DDBJ whole genome shotgun (WGS) entry which is preliminary data.</text>
</comment>
<reference evidence="3 4" key="1">
    <citation type="submission" date="2014-02" db="EMBL/GenBank/DDBJ databases">
        <title>The small core and large imbalanced accessory genome model reveals a collaborative survival strategy of Sorangium cellulosum strains in nature.</title>
        <authorList>
            <person name="Han K."/>
            <person name="Peng R."/>
            <person name="Blom J."/>
            <person name="Li Y.-Z."/>
        </authorList>
    </citation>
    <scope>NUCLEOTIDE SEQUENCE [LARGE SCALE GENOMIC DNA]</scope>
    <source>
        <strain evidence="3 4">So0007-03</strain>
    </source>
</reference>
<feature type="signal peptide" evidence="1">
    <location>
        <begin position="1"/>
        <end position="35"/>
    </location>
</feature>
<dbReference type="SUPFAM" id="SSF48452">
    <property type="entry name" value="TPR-like"/>
    <property type="match status" value="1"/>
</dbReference>
<dbReference type="AlphaFoldDB" id="A0A150TFU3"/>
<evidence type="ECO:0000313" key="4">
    <source>
        <dbReference type="Proteomes" id="UP000075502"/>
    </source>
</evidence>
<name>A0A150TFU3_SORCE</name>
<organism evidence="3 4">
    <name type="scientific">Sorangium cellulosum</name>
    <name type="common">Polyangium cellulosum</name>
    <dbReference type="NCBI Taxonomy" id="56"/>
    <lineage>
        <taxon>Bacteria</taxon>
        <taxon>Pseudomonadati</taxon>
        <taxon>Myxococcota</taxon>
        <taxon>Polyangia</taxon>
        <taxon>Polyangiales</taxon>
        <taxon>Polyangiaceae</taxon>
        <taxon>Sorangium</taxon>
    </lineage>
</organism>
<evidence type="ECO:0000259" key="2">
    <source>
        <dbReference type="Pfam" id="PF08308"/>
    </source>
</evidence>
<dbReference type="Pfam" id="PF08308">
    <property type="entry name" value="PEGA"/>
    <property type="match status" value="1"/>
</dbReference>
<feature type="domain" description="PEGA" evidence="2">
    <location>
        <begin position="146"/>
        <end position="204"/>
    </location>
</feature>
<protein>
    <recommendedName>
        <fullName evidence="2">PEGA domain-containing protein</fullName>
    </recommendedName>
</protein>